<organism evidence="1 2">
    <name type="scientific">Boeremia exigua</name>
    <dbReference type="NCBI Taxonomy" id="749465"/>
    <lineage>
        <taxon>Eukaryota</taxon>
        <taxon>Fungi</taxon>
        <taxon>Dikarya</taxon>
        <taxon>Ascomycota</taxon>
        <taxon>Pezizomycotina</taxon>
        <taxon>Dothideomycetes</taxon>
        <taxon>Pleosporomycetidae</taxon>
        <taxon>Pleosporales</taxon>
        <taxon>Pleosporineae</taxon>
        <taxon>Didymellaceae</taxon>
        <taxon>Boeremia</taxon>
    </lineage>
</organism>
<reference evidence="1" key="1">
    <citation type="submission" date="2022-11" db="EMBL/GenBank/DDBJ databases">
        <title>Genome Sequence of Boeremia exigua.</title>
        <authorList>
            <person name="Buettner E."/>
        </authorList>
    </citation>
    <scope>NUCLEOTIDE SEQUENCE</scope>
    <source>
        <strain evidence="1">CU02</strain>
    </source>
</reference>
<accession>A0ACC2HQY8</accession>
<dbReference type="EMBL" id="JAPHNI010001578">
    <property type="protein sequence ID" value="KAJ8105260.1"/>
    <property type="molecule type" value="Genomic_DNA"/>
</dbReference>
<name>A0ACC2HQY8_9PLEO</name>
<sequence>MAAGDNRRGGRPDKGKQPAREQDSPPVPINADAYHDGRSVPRVPPNSRTSTYARCPGLWLQTPLSPAHARPYYDIESTPIRTDRGRALERIPSRERTIHRLVRTRLPAPSRSLRRHAFSHLPTLHTSRADSTPTRALPHNYADLLRWFPVFETEAGERSSSSPSPEAPVAVTPWRSTATTRLASSTSMLLPGERPRDIDSSSTLIPGEARQGRNTAEHPLLRVERTDVQASLRHGRRHPGDTVYFHGDGFAAESEPAGDQRW</sequence>
<evidence type="ECO:0000313" key="1">
    <source>
        <dbReference type="EMBL" id="KAJ8105260.1"/>
    </source>
</evidence>
<comment type="caution">
    <text evidence="1">The sequence shown here is derived from an EMBL/GenBank/DDBJ whole genome shotgun (WGS) entry which is preliminary data.</text>
</comment>
<protein>
    <submittedName>
        <fullName evidence="1">Uncharacterized protein</fullName>
    </submittedName>
</protein>
<gene>
    <name evidence="1" type="ORF">OPT61_g10288</name>
</gene>
<dbReference type="Proteomes" id="UP001153331">
    <property type="component" value="Unassembled WGS sequence"/>
</dbReference>
<evidence type="ECO:0000313" key="2">
    <source>
        <dbReference type="Proteomes" id="UP001153331"/>
    </source>
</evidence>
<proteinExistence type="predicted"/>
<keyword evidence="2" id="KW-1185">Reference proteome</keyword>